<dbReference type="EMBL" id="JXTB01000113">
    <property type="protein sequence ID" value="PON62341.1"/>
    <property type="molecule type" value="Genomic_DNA"/>
</dbReference>
<name>A0A2P5CMT4_PARAD</name>
<reference evidence="3" key="1">
    <citation type="submission" date="2016-06" db="EMBL/GenBank/DDBJ databases">
        <title>Parallel loss of symbiosis genes in relatives of nitrogen-fixing non-legume Parasponia.</title>
        <authorList>
            <person name="Van Velzen R."/>
            <person name="Holmer R."/>
            <person name="Bu F."/>
            <person name="Rutten L."/>
            <person name="Van Zeijl A."/>
            <person name="Liu W."/>
            <person name="Santuari L."/>
            <person name="Cao Q."/>
            <person name="Sharma T."/>
            <person name="Shen D."/>
            <person name="Roswanjaya Y."/>
            <person name="Wardhani T."/>
            <person name="Kalhor M.S."/>
            <person name="Jansen J."/>
            <person name="Van den Hoogen J."/>
            <person name="Gungor B."/>
            <person name="Hartog M."/>
            <person name="Hontelez J."/>
            <person name="Verver J."/>
            <person name="Yang W.-C."/>
            <person name="Schijlen E."/>
            <person name="Repin R."/>
            <person name="Schilthuizen M."/>
            <person name="Schranz E."/>
            <person name="Heidstra R."/>
            <person name="Miyata K."/>
            <person name="Fedorova E."/>
            <person name="Kohlen W."/>
            <person name="Bisseling T."/>
            <person name="Smit S."/>
            <person name="Geurts R."/>
        </authorList>
    </citation>
    <scope>NUCLEOTIDE SEQUENCE [LARGE SCALE GENOMIC DNA]</scope>
    <source>
        <strain evidence="3">cv. WU1-14</strain>
    </source>
</reference>
<evidence type="ECO:0000256" key="1">
    <source>
        <dbReference type="SAM" id="Phobius"/>
    </source>
</evidence>
<evidence type="ECO:0008006" key="4">
    <source>
        <dbReference type="Google" id="ProtNLM"/>
    </source>
</evidence>
<comment type="caution">
    <text evidence="2">The sequence shown here is derived from an EMBL/GenBank/DDBJ whole genome shotgun (WGS) entry which is preliminary data.</text>
</comment>
<sequence>MGLPTVTFHTLVESGKMIFFLLYFFFCLIKDFLSHYLTHLFSTRAIDYISPPRGKSALTYFLYADGVLIFCRASPKNLRAVHSAFELYGSLSGRVFNWEKSNIYFGKRISPTKIRDLLSICGMK</sequence>
<evidence type="ECO:0000313" key="2">
    <source>
        <dbReference type="EMBL" id="PON62341.1"/>
    </source>
</evidence>
<keyword evidence="1" id="KW-1133">Transmembrane helix</keyword>
<organism evidence="2 3">
    <name type="scientific">Parasponia andersonii</name>
    <name type="common">Sponia andersonii</name>
    <dbReference type="NCBI Taxonomy" id="3476"/>
    <lineage>
        <taxon>Eukaryota</taxon>
        <taxon>Viridiplantae</taxon>
        <taxon>Streptophyta</taxon>
        <taxon>Embryophyta</taxon>
        <taxon>Tracheophyta</taxon>
        <taxon>Spermatophyta</taxon>
        <taxon>Magnoliopsida</taxon>
        <taxon>eudicotyledons</taxon>
        <taxon>Gunneridae</taxon>
        <taxon>Pentapetalae</taxon>
        <taxon>rosids</taxon>
        <taxon>fabids</taxon>
        <taxon>Rosales</taxon>
        <taxon>Cannabaceae</taxon>
        <taxon>Parasponia</taxon>
    </lineage>
</organism>
<evidence type="ECO:0000313" key="3">
    <source>
        <dbReference type="Proteomes" id="UP000237105"/>
    </source>
</evidence>
<keyword evidence="3" id="KW-1185">Reference proteome</keyword>
<gene>
    <name evidence="2" type="ORF">PanWU01x14_138660</name>
</gene>
<dbReference type="OrthoDB" id="1751077at2759"/>
<feature type="transmembrane region" description="Helical" evidence="1">
    <location>
        <begin position="6"/>
        <end position="29"/>
    </location>
</feature>
<proteinExistence type="predicted"/>
<protein>
    <recommendedName>
        <fullName evidence="4">Reverse transcriptase domain containing protein</fullName>
    </recommendedName>
</protein>
<keyword evidence="1" id="KW-0812">Transmembrane</keyword>
<dbReference type="AlphaFoldDB" id="A0A2P5CMT4"/>
<dbReference type="Proteomes" id="UP000237105">
    <property type="component" value="Unassembled WGS sequence"/>
</dbReference>
<dbReference type="STRING" id="3476.A0A2P5CMT4"/>
<accession>A0A2P5CMT4</accession>
<keyword evidence="1" id="KW-0472">Membrane</keyword>